<feature type="region of interest" description="Disordered" evidence="1">
    <location>
        <begin position="1"/>
        <end position="51"/>
    </location>
</feature>
<keyword evidence="3" id="KW-1185">Reference proteome</keyword>
<proteinExistence type="predicted"/>
<reference evidence="2 3" key="1">
    <citation type="submission" date="2011-08" db="EMBL/GenBank/DDBJ databases">
        <authorList>
            <person name="Kim I.-G."/>
            <person name="Rhim S.-L."/>
        </authorList>
    </citation>
    <scope>NUCLEOTIDE SEQUENCE [LARGE SCALE GENOMIC DNA]</scope>
</reference>
<name>H2DE64_9CAUD</name>
<dbReference type="EMBL" id="JN585957">
    <property type="protein sequence ID" value="AEY69623.1"/>
    <property type="molecule type" value="Genomic_DNA"/>
</dbReference>
<dbReference type="Proteomes" id="UP000007323">
    <property type="component" value="Segment"/>
</dbReference>
<evidence type="ECO:0000313" key="3">
    <source>
        <dbReference type="Proteomes" id="UP000007323"/>
    </source>
</evidence>
<gene>
    <name evidence="2" type="ORF">PEp14_00034</name>
</gene>
<evidence type="ECO:0000256" key="1">
    <source>
        <dbReference type="SAM" id="MobiDB-lite"/>
    </source>
</evidence>
<feature type="compositionally biased region" description="Low complexity" evidence="1">
    <location>
        <begin position="17"/>
        <end position="43"/>
    </location>
</feature>
<dbReference type="KEGG" id="vg:11605343"/>
<protein>
    <submittedName>
        <fullName evidence="2">Uncharacterized protein</fullName>
    </submittedName>
</protein>
<dbReference type="RefSeq" id="YP_005098438.1">
    <property type="nucleotide sequence ID" value="NC_016767.1"/>
</dbReference>
<evidence type="ECO:0000313" key="2">
    <source>
        <dbReference type="EMBL" id="AEY69623.1"/>
    </source>
</evidence>
<accession>H2DE64</accession>
<organism evidence="2 3">
    <name type="scientific">Erwinia phage PEp14</name>
    <dbReference type="NCBI Taxonomy" id="1131315"/>
    <lineage>
        <taxon>Viruses</taxon>
        <taxon>Duplodnaviria</taxon>
        <taxon>Heunggongvirae</taxon>
        <taxon>Uroviricota</taxon>
        <taxon>Caudoviricetes</taxon>
        <taxon>Pavtokvirus</taxon>
        <taxon>Pavtokvirus PEp14</taxon>
    </lineage>
</organism>
<dbReference type="GeneID" id="11605343"/>
<sequence length="73" mass="7518">MTAALGTDAERHTTPQTDAKASRPAAPATSSTSAATTGQTAAPLQDSQPLDRWPFSRNVRVVGMAPAVVKAEV</sequence>